<dbReference type="Gene3D" id="1.10.10.60">
    <property type="entry name" value="Homeodomain-like"/>
    <property type="match status" value="2"/>
</dbReference>
<feature type="domain" description="HTH araC/xylS-type" evidence="4">
    <location>
        <begin position="1"/>
        <end position="60"/>
    </location>
</feature>
<dbReference type="PANTHER" id="PTHR43280">
    <property type="entry name" value="ARAC-FAMILY TRANSCRIPTIONAL REGULATOR"/>
    <property type="match status" value="1"/>
</dbReference>
<dbReference type="SMART" id="SM00342">
    <property type="entry name" value="HTH_ARAC"/>
    <property type="match status" value="1"/>
</dbReference>
<accession>A0A2U2BB89</accession>
<dbReference type="GO" id="GO:0003700">
    <property type="term" value="F:DNA-binding transcription factor activity"/>
    <property type="evidence" value="ECO:0007669"/>
    <property type="project" value="InterPro"/>
</dbReference>
<keyword evidence="1" id="KW-0805">Transcription regulation</keyword>
<evidence type="ECO:0000313" key="5">
    <source>
        <dbReference type="EMBL" id="PWE00326.1"/>
    </source>
</evidence>
<dbReference type="InterPro" id="IPR009057">
    <property type="entry name" value="Homeodomain-like_sf"/>
</dbReference>
<evidence type="ECO:0000256" key="1">
    <source>
        <dbReference type="ARBA" id="ARBA00023015"/>
    </source>
</evidence>
<gene>
    <name evidence="5" type="ORF">DDZ16_05140</name>
</gene>
<dbReference type="InterPro" id="IPR018060">
    <property type="entry name" value="HTH_AraC"/>
</dbReference>
<proteinExistence type="predicted"/>
<dbReference type="Proteomes" id="UP000244956">
    <property type="component" value="Unassembled WGS sequence"/>
</dbReference>
<evidence type="ECO:0000256" key="2">
    <source>
        <dbReference type="ARBA" id="ARBA00023125"/>
    </source>
</evidence>
<evidence type="ECO:0000313" key="6">
    <source>
        <dbReference type="Proteomes" id="UP000244956"/>
    </source>
</evidence>
<keyword evidence="3" id="KW-0804">Transcription</keyword>
<dbReference type="GO" id="GO:0043565">
    <property type="term" value="F:sequence-specific DNA binding"/>
    <property type="evidence" value="ECO:0007669"/>
    <property type="project" value="InterPro"/>
</dbReference>
<keyword evidence="6" id="KW-1185">Reference proteome</keyword>
<evidence type="ECO:0000256" key="3">
    <source>
        <dbReference type="ARBA" id="ARBA00023163"/>
    </source>
</evidence>
<dbReference type="EMBL" id="QEWP01000003">
    <property type="protein sequence ID" value="PWE00326.1"/>
    <property type="molecule type" value="Genomic_DNA"/>
</dbReference>
<name>A0A2U2BB89_9BACT</name>
<dbReference type="PANTHER" id="PTHR43280:SF2">
    <property type="entry name" value="HTH-TYPE TRANSCRIPTIONAL REGULATOR EXSA"/>
    <property type="match status" value="1"/>
</dbReference>
<dbReference type="Pfam" id="PF12833">
    <property type="entry name" value="HTH_18"/>
    <property type="match status" value="1"/>
</dbReference>
<dbReference type="RefSeq" id="WP_109263366.1">
    <property type="nucleotide sequence ID" value="NZ_QEWP01000003.1"/>
</dbReference>
<protein>
    <recommendedName>
        <fullName evidence="4">HTH araC/xylS-type domain-containing protein</fullName>
    </recommendedName>
</protein>
<dbReference type="OrthoDB" id="717811at2"/>
<evidence type="ECO:0000259" key="4">
    <source>
        <dbReference type="PROSITE" id="PS01124"/>
    </source>
</evidence>
<comment type="caution">
    <text evidence="5">The sequence shown here is derived from an EMBL/GenBank/DDBJ whole genome shotgun (WGS) entry which is preliminary data.</text>
</comment>
<organism evidence="5 6">
    <name type="scientific">Marinilabilia rubra</name>
    <dbReference type="NCBI Taxonomy" id="2162893"/>
    <lineage>
        <taxon>Bacteria</taxon>
        <taxon>Pseudomonadati</taxon>
        <taxon>Bacteroidota</taxon>
        <taxon>Bacteroidia</taxon>
        <taxon>Marinilabiliales</taxon>
        <taxon>Marinilabiliaceae</taxon>
        <taxon>Marinilabilia</taxon>
    </lineage>
</organism>
<dbReference type="SUPFAM" id="SSF46689">
    <property type="entry name" value="Homeodomain-like"/>
    <property type="match status" value="1"/>
</dbReference>
<keyword evidence="2" id="KW-0238">DNA-binding</keyword>
<sequence>MSTSAFYRKIKKLTGKTPGEFIKSIRLNRAAQLLRETNLTVSEIIESVGYQDIKNFHYNF</sequence>
<dbReference type="AlphaFoldDB" id="A0A2U2BB89"/>
<reference evidence="5 6" key="1">
    <citation type="submission" date="2018-05" db="EMBL/GenBank/DDBJ databases">
        <title>Marinilabilia rubrum sp. nov., isolated from saltern sediment.</title>
        <authorList>
            <person name="Zhang R."/>
        </authorList>
    </citation>
    <scope>NUCLEOTIDE SEQUENCE [LARGE SCALE GENOMIC DNA]</scope>
    <source>
        <strain evidence="5 6">WTE16</strain>
    </source>
</reference>
<dbReference type="PROSITE" id="PS01124">
    <property type="entry name" value="HTH_ARAC_FAMILY_2"/>
    <property type="match status" value="1"/>
</dbReference>